<accession>A0A8S1KPE0</accession>
<name>A0A8S1KPE0_9CILI</name>
<gene>
    <name evidence="1" type="ORF">PSON_ATCC_30995.1.T0100159</name>
</gene>
<proteinExistence type="predicted"/>
<dbReference type="OrthoDB" id="288830at2759"/>
<dbReference type="EMBL" id="CAJJDN010000010">
    <property type="protein sequence ID" value="CAD8056281.1"/>
    <property type="molecule type" value="Genomic_DNA"/>
</dbReference>
<reference evidence="1" key="1">
    <citation type="submission" date="2021-01" db="EMBL/GenBank/DDBJ databases">
        <authorList>
            <consortium name="Genoscope - CEA"/>
            <person name="William W."/>
        </authorList>
    </citation>
    <scope>NUCLEOTIDE SEQUENCE</scope>
</reference>
<comment type="caution">
    <text evidence="1">The sequence shown here is derived from an EMBL/GenBank/DDBJ whole genome shotgun (WGS) entry which is preliminary data.</text>
</comment>
<sequence length="1709" mass="204211">MSSDIQVDLLKRRQQHEAFFKCFKDHLLELQFPSDEELKAAKEGGGQLGSKLMKLAQNRDLHHTEMSDTYGLENDQNRDRYKKKNYLNLFQVERGPCRICSNKEVKCPFYRACFNIETFRGIELFSCLNCGCPMNSHVILQSDYNFSNSICSQVNRRYINESHLQFKACISIFFVDINTAKDFKIDIEGFITSLNEAGFNALSFYEMDISTLQKIWLEKSLYSKKSHIKVQEFQQYYHFFGTFLEMISKFGVNDKFALQDCLQNPDDIRILEFYLNRLEKVNQKLGLAYQRNKVAFIFLISGNQQQLQIDFKKFLFAAKSQLSYLHTDYQKYLYEEIKYSDKSYQPSDRIKTSSTQDLFYTQQQQQKFQEFQQKFQQRSQDMVYFYSSQTKNKAIRDSLLFFPQFFKLNVVSFLLTQQLDEIHNDRRKMNDTFMDMLDFNNISIFKQDFGQVLQRTLNEAFRFIPNQERFLKSIQFDGSGVNVKIGYKIGTQQLNIMSQNLPNYYKISQTTQNQTLCDRLCPEIFYNQRILIIYRPIVIKSNLSSLLNNVWKLNDFIEIDSDYIRLSQQEARMLAQIEKIHPQNLNNYLTMMTEGYSQVVLYARPGAYQGAKIISDGSRTGLKVRQSKKLQELQIQHSAKTGQFVEKLPMNFHNFFEQFTSQNIFQSIKDLFNLEELVLQENTTKINKNIFVNEDDHVFLVPNQADQTGISQQLKLQLIKDLPKENYNYYIFTSNDEIVTEQLTSLFIPECTQIEHIYLIIKPVVIQNSKENIVDDIKQLISRMKFSIFDCKQVSLQDEELTKLISLISPYKLIKQDLQNHITEYKQAPLYMLSLMKQAGMKEMKNFLTGFNFQVPNYTKPQLIHEIKPYLIPCLNYEIIRFISAQFNNGFYKFDAQTFEQDSMNEQLLYLLKYMLAYSVGVNMDSDCEKLVQESTKRHTNFKVSSISHGDFEIRIRSFHDQTKYTKNYELQQDYELQSWYYMKINSLFPQRAPVVYQYRILFPERIECGEIDQVFDCQEYPGRNFLLEIYRQVFDFGYSVFEALKNEKLKHVEEKHNKTQKEILKKEVKSFEDQMARVSQYMDRRSKMIAYFWGIKLAKFTKELELINSDDEFPNGFGDILRKENGYECKYKIKTPEYEHISYVYKKHYKQVFENINTYISEKLESDANFHDELNQMQSSNFEFGQSQLFSQIDQKKEISKTNVERRLNRFFNSILPNDQCCELLKANMNEFKIIPNNLQLYQIRIQNEREQIKTQQFDNQTTFFDWNHEANEQKRKKEDGEQQLVTPYCNYVLSHCLPIVRSQYELAANVLYLLLVELRQLKFYDKFIDLQILQEDIQFKLSKSKKTEFSSRTDKIKIQLSEMSKTDYFDWFKSNFQIVKQETIEQIIKGFKDSYFINENMVQQMQQIYKEQQYNKKKQMPDLLFMFLYMKCLDEMDKYINLHRQVKERMAALSKKSLKMEQYFNQTDGPIDAQKQDNNTMRYSEIEHLKNEQRQYEFYIKTILVYIASDEFQKEFYFDSEQAELKSNQVKIKELKFNLEYYSHYMQNNLTHYDNEEREAEIQDQIAKYFGFKQDNNQQKEFIESKRYFQPLEQGNNKNEWGKLDQETIDERMQELEKKRRDELILKIQQNDTKIPYLKDYIKDDIQSKWVEGMAAQQGKFVDARPDNQKTGIYVDTVKTVEKKLDDKIDQVIKKFMQDKMNNFNKK</sequence>
<dbReference type="Proteomes" id="UP000692954">
    <property type="component" value="Unassembled WGS sequence"/>
</dbReference>
<evidence type="ECO:0000313" key="2">
    <source>
        <dbReference type="Proteomes" id="UP000692954"/>
    </source>
</evidence>
<evidence type="ECO:0000313" key="1">
    <source>
        <dbReference type="EMBL" id="CAD8056281.1"/>
    </source>
</evidence>
<organism evidence="1 2">
    <name type="scientific">Paramecium sonneborni</name>
    <dbReference type="NCBI Taxonomy" id="65129"/>
    <lineage>
        <taxon>Eukaryota</taxon>
        <taxon>Sar</taxon>
        <taxon>Alveolata</taxon>
        <taxon>Ciliophora</taxon>
        <taxon>Intramacronucleata</taxon>
        <taxon>Oligohymenophorea</taxon>
        <taxon>Peniculida</taxon>
        <taxon>Parameciidae</taxon>
        <taxon>Paramecium</taxon>
    </lineage>
</organism>
<protein>
    <submittedName>
        <fullName evidence="1">Uncharacterized protein</fullName>
    </submittedName>
</protein>
<keyword evidence="2" id="KW-1185">Reference proteome</keyword>